<evidence type="ECO:0000259" key="8">
    <source>
        <dbReference type="SMART" id="SM00363"/>
    </source>
</evidence>
<dbReference type="Pfam" id="PF00849">
    <property type="entry name" value="PseudoU_synth_2"/>
    <property type="match status" value="1"/>
</dbReference>
<dbReference type="InterPro" id="IPR002942">
    <property type="entry name" value="S4_RNA-bd"/>
</dbReference>
<dbReference type="PROSITE" id="PS50889">
    <property type="entry name" value="S4"/>
    <property type="match status" value="1"/>
</dbReference>
<evidence type="ECO:0000313" key="9">
    <source>
        <dbReference type="EMBL" id="MCP8898884.1"/>
    </source>
</evidence>
<evidence type="ECO:0000256" key="7">
    <source>
        <dbReference type="RuleBase" id="RU003887"/>
    </source>
</evidence>
<dbReference type="NCBIfam" id="TIGR00093">
    <property type="entry name" value="pseudouridine synthase"/>
    <property type="match status" value="1"/>
</dbReference>
<reference evidence="9" key="1">
    <citation type="submission" date="2022-05" db="EMBL/GenBank/DDBJ databases">
        <authorList>
            <person name="Sun H.-N."/>
        </authorList>
    </citation>
    <scope>NUCLEOTIDE SEQUENCE</scope>
    <source>
        <strain evidence="9">HB14</strain>
    </source>
</reference>
<evidence type="ECO:0000313" key="10">
    <source>
        <dbReference type="Proteomes" id="UP001139319"/>
    </source>
</evidence>
<evidence type="ECO:0000256" key="5">
    <source>
        <dbReference type="ARBA" id="ARBA00037590"/>
    </source>
</evidence>
<dbReference type="Gene3D" id="3.30.70.580">
    <property type="entry name" value="Pseudouridine synthase I, catalytic domain, N-terminal subdomain"/>
    <property type="match status" value="1"/>
</dbReference>
<keyword evidence="3 7" id="KW-0413">Isomerase</keyword>
<dbReference type="AlphaFoldDB" id="A0A9X2HXL8"/>
<dbReference type="RefSeq" id="WP_253967151.1">
    <property type="nucleotide sequence ID" value="NZ_JAMFTH010000001.1"/>
</dbReference>
<comment type="caution">
    <text evidence="9">The sequence shown here is derived from an EMBL/GenBank/DDBJ whole genome shotgun (WGS) entry which is preliminary data.</text>
</comment>
<dbReference type="GO" id="GO:0160136">
    <property type="term" value="F:16S rRNA pseudouridine(516) synthase activity"/>
    <property type="evidence" value="ECO:0007669"/>
    <property type="project" value="UniProtKB-EC"/>
</dbReference>
<dbReference type="InterPro" id="IPR042092">
    <property type="entry name" value="PsdUridine_s_RsuA/RluB/E/F_cat"/>
</dbReference>
<dbReference type="GO" id="GO:0003723">
    <property type="term" value="F:RNA binding"/>
    <property type="evidence" value="ECO:0007669"/>
    <property type="project" value="UniProtKB-KW"/>
</dbReference>
<sequence length="233" mass="25517">MRLDKFIAHATGLSRSEVKKQLKAQAIRVNEQVVPQGAMILGKDDRVTFNQQPLSIAPPRYFMLYKPAGVVCANSDAEHPTVIDLIKESQSDSLQIAGRLDKDTTGLVLLTDDGQWNHQLTAPARGKSKTYQVRTAEALTPALVETFAQGILLKGEKSPCRPAKLHIHTNHSASLIITEGKYHQVKRMFAACGNKVTALHRSAIGALHLDPTLAPGDYRPLSAEELDLLDQTP</sequence>
<dbReference type="EMBL" id="JAMFTH010000001">
    <property type="protein sequence ID" value="MCP8898884.1"/>
    <property type="molecule type" value="Genomic_DNA"/>
</dbReference>
<dbReference type="Pfam" id="PF01479">
    <property type="entry name" value="S4"/>
    <property type="match status" value="1"/>
</dbReference>
<name>A0A9X2HXL8_9GAMM</name>
<dbReference type="InterPro" id="IPR036986">
    <property type="entry name" value="S4_RNA-bd_sf"/>
</dbReference>
<dbReference type="GO" id="GO:0000455">
    <property type="term" value="P:enzyme-directed rRNA pseudouridine synthesis"/>
    <property type="evidence" value="ECO:0007669"/>
    <property type="project" value="UniProtKB-ARBA"/>
</dbReference>
<proteinExistence type="inferred from homology"/>
<gene>
    <name evidence="9" type="ORF">M6D89_06185</name>
</gene>
<feature type="domain" description="RNA-binding S4" evidence="8">
    <location>
        <begin position="1"/>
        <end position="62"/>
    </location>
</feature>
<reference evidence="9" key="2">
    <citation type="submission" date="2023-01" db="EMBL/GenBank/DDBJ databases">
        <title>Gilvimarinus xylanilyticus HB14 isolated from Caulerpa lentillifera aquaculture base in Hainan, China.</title>
        <authorList>
            <person name="Zhang Y.-J."/>
        </authorList>
    </citation>
    <scope>NUCLEOTIDE SEQUENCE</scope>
    <source>
        <strain evidence="9">HB14</strain>
    </source>
</reference>
<dbReference type="FunFam" id="3.30.70.1560:FF:000001">
    <property type="entry name" value="Pseudouridine synthase"/>
    <property type="match status" value="1"/>
</dbReference>
<dbReference type="InterPro" id="IPR000748">
    <property type="entry name" value="PsdUridine_synth_RsuA/RluB/E/F"/>
</dbReference>
<dbReference type="CDD" id="cd02553">
    <property type="entry name" value="PseudoU_synth_RsuA"/>
    <property type="match status" value="1"/>
</dbReference>
<dbReference type="SUPFAM" id="SSF55174">
    <property type="entry name" value="Alpha-L RNA-binding motif"/>
    <property type="match status" value="1"/>
</dbReference>
<evidence type="ECO:0000256" key="6">
    <source>
        <dbReference type="PROSITE-ProRule" id="PRU00182"/>
    </source>
</evidence>
<dbReference type="InterPro" id="IPR006145">
    <property type="entry name" value="PsdUridine_synth_RsuA/RluA"/>
</dbReference>
<protein>
    <recommendedName>
        <fullName evidence="7">Pseudouridine synthase</fullName>
        <ecNumber evidence="7">5.4.99.-</ecNumber>
    </recommendedName>
</protein>
<evidence type="ECO:0000256" key="3">
    <source>
        <dbReference type="ARBA" id="ARBA00023235"/>
    </source>
</evidence>
<dbReference type="PANTHER" id="PTHR47683">
    <property type="entry name" value="PSEUDOURIDINE SYNTHASE FAMILY PROTEIN-RELATED"/>
    <property type="match status" value="1"/>
</dbReference>
<dbReference type="InterPro" id="IPR018496">
    <property type="entry name" value="PsdUridine_synth_RsuA/RluB_CS"/>
</dbReference>
<dbReference type="InterPro" id="IPR020094">
    <property type="entry name" value="TruA/RsuA/RluB/E/F_N"/>
</dbReference>
<dbReference type="SUPFAM" id="SSF55120">
    <property type="entry name" value="Pseudouridine synthase"/>
    <property type="match status" value="1"/>
</dbReference>
<dbReference type="EC" id="5.4.99.-" evidence="7"/>
<evidence type="ECO:0000256" key="4">
    <source>
        <dbReference type="ARBA" id="ARBA00036749"/>
    </source>
</evidence>
<organism evidence="9 10">
    <name type="scientific">Gilvimarinus xylanilyticus</name>
    <dbReference type="NCBI Taxonomy" id="2944139"/>
    <lineage>
        <taxon>Bacteria</taxon>
        <taxon>Pseudomonadati</taxon>
        <taxon>Pseudomonadota</taxon>
        <taxon>Gammaproteobacteria</taxon>
        <taxon>Cellvibrionales</taxon>
        <taxon>Cellvibrionaceae</taxon>
        <taxon>Gilvimarinus</taxon>
    </lineage>
</organism>
<keyword evidence="2 6" id="KW-0694">RNA-binding</keyword>
<evidence type="ECO:0000256" key="2">
    <source>
        <dbReference type="ARBA" id="ARBA00022884"/>
    </source>
</evidence>
<comment type="catalytic activity">
    <reaction evidence="4">
        <text>uridine(516) in 16S rRNA = pseudouridine(516) in 16S rRNA</text>
        <dbReference type="Rhea" id="RHEA:38867"/>
        <dbReference type="Rhea" id="RHEA-COMP:10089"/>
        <dbReference type="Rhea" id="RHEA-COMP:10090"/>
        <dbReference type="ChEBI" id="CHEBI:65314"/>
        <dbReference type="ChEBI" id="CHEBI:65315"/>
        <dbReference type="EC" id="5.4.99.19"/>
    </reaction>
</comment>
<dbReference type="SMART" id="SM00363">
    <property type="entry name" value="S4"/>
    <property type="match status" value="1"/>
</dbReference>
<dbReference type="Proteomes" id="UP001139319">
    <property type="component" value="Unassembled WGS sequence"/>
</dbReference>
<dbReference type="PANTHER" id="PTHR47683:SF4">
    <property type="entry name" value="PSEUDOURIDINE SYNTHASE"/>
    <property type="match status" value="1"/>
</dbReference>
<dbReference type="Gene3D" id="3.30.70.1560">
    <property type="entry name" value="Alpha-L RNA-binding motif"/>
    <property type="match status" value="1"/>
</dbReference>
<dbReference type="CDD" id="cd00165">
    <property type="entry name" value="S4"/>
    <property type="match status" value="1"/>
</dbReference>
<dbReference type="InterPro" id="IPR050343">
    <property type="entry name" value="RsuA_PseudoU_synthase"/>
</dbReference>
<comment type="similarity">
    <text evidence="1 7">Belongs to the pseudouridine synthase RsuA family.</text>
</comment>
<accession>A0A9X2HXL8</accession>
<dbReference type="PROSITE" id="PS01149">
    <property type="entry name" value="PSI_RSU"/>
    <property type="match status" value="1"/>
</dbReference>
<dbReference type="GO" id="GO:0005829">
    <property type="term" value="C:cytosol"/>
    <property type="evidence" value="ECO:0007669"/>
    <property type="project" value="UniProtKB-ARBA"/>
</dbReference>
<dbReference type="InterPro" id="IPR020103">
    <property type="entry name" value="PsdUridine_synth_cat_dom_sf"/>
</dbReference>
<keyword evidence="10" id="KW-1185">Reference proteome</keyword>
<evidence type="ECO:0000256" key="1">
    <source>
        <dbReference type="ARBA" id="ARBA00008348"/>
    </source>
</evidence>
<dbReference type="Gene3D" id="3.10.290.10">
    <property type="entry name" value="RNA-binding S4 domain"/>
    <property type="match status" value="1"/>
</dbReference>
<comment type="function">
    <text evidence="5">Responsible for synthesis of pseudouridine from uracil-516 in 16S ribosomal RNA.</text>
</comment>